<dbReference type="InterPro" id="IPR001680">
    <property type="entry name" value="WD40_rpt"/>
</dbReference>
<feature type="domain" description="RAVE complex protein Rav1 C-terminal" evidence="2">
    <location>
        <begin position="570"/>
        <end position="1189"/>
    </location>
</feature>
<dbReference type="GO" id="GO:0043291">
    <property type="term" value="C:RAVE complex"/>
    <property type="evidence" value="ECO:0007669"/>
    <property type="project" value="TreeGrafter"/>
</dbReference>
<evidence type="ECO:0000256" key="1">
    <source>
        <dbReference type="SAM" id="MobiDB-lite"/>
    </source>
</evidence>
<sequence length="1358" mass="154504">MSLNFLPGQPNNTLKAVCQSTWQDHTILTYCSGNNLIVLTNHFTRLQTIYHPSDCVAVDINPANGHIAVAFSNTVCIYKPLHQVMKNPKWVFCAKIFHDDSKVNTLSWGSNNELAIGSDYLSFWKVKDEFGEFEPHLLWTKKQSKAVYLCVLSEDSQIIASVGKYDTNVKIWKRISISGDQDIFDLTLISHPQPVTMLRWKRTGIICEKERSSHILYSLCSDSKLRVWTYYESDSKTTVQQWGVVNLNRERGQRFCSILDSWLVQRTLGQSHSEYLEYLSKKSPDLVIIADEKGDLDFVSLENLSHDPPRLMSQRKLFSSTMDSSSFVYNPKFLYFPELQLYDDKSGRISVVVHDVQGVLRHSLIDLSTLVDVKNRKLGLLEHKFTGHTKSIQKLFRSSDGEAILTTSRFSENCIWVPQHLSKGISLRKKNVICSESPIKDAVVLEKGGLVIVLLDNFKIQVWECPTVNSTKGSNLKGEYLLNPSKGYPLLMLNTPEKKHRHDRHFIGLIFASGETLGFEISFSEGISPVTCNSIDMGNEKAIYLISSIDPVNYGFNPDRSLISIMTREGIITTYKAAVNEKDDVITWIRTFKVDTGLENSSLISGSSIDKICIVDGSNKRMTLWDLKKAFLEHEENFEENIEDIDWTSTEFGQSIFSVGFEYNVLLFTQLRYDYTSKNLSYLPIENIDVSQHTTHSIGDSIWLKDGTFVVAAGNQLFIKDKSLDLKDKFTNQSIGSRKILSNDILHLSSVLNGPLPVYHPQLMIQALYAQKFQLVREILLRLFLKMRDFEFRSLPIAELGSTLDLDFSKFISSDENYQMDDYAEPYNSFNSAVAVALREKLTRTALPYLTRHQQVTLITVIEAIEELDKNQKVVDANGIMFILGTKLLGPHRTTQRTVTMRDVLWALYSNNRKLLYSMLTTKIDSWDRAQEYKIAYWARQDDLLTAFENIAKFEFTKNDKRDPGNCSIFYLALRKKQILIGLWRISIGHKEQQKMLKFLNNDFSEPRWRTAALKNAFVLLSKHRFMDAAGFFLLAGSLKDSVNVILKQINDLDLAIGVCRVYEGDSGPVLDSILTTYVLPNAVLSNDRWSTSFVYYKLKKPDLSIKALMKAPIDLEKNIDMIDSEKRINKSFLVEDPVLLMLYMRIRKSDLGYLKASLEIEPQLEYNTVSRVSGIYRRMGCDYLALSLVTNWEFMDRKMISDIQKTDSLAGVLADSKQALAVEPTTTSRVRESLFDKFDKDSKNADDKSPLNPPAKGNGVAFRPKNLLDQFGLCDSNTVGANSPVVQNENQDLAHSNGRPKSVEERNTGKENDHASKESHSKKSLNLLDQFSGTPTNGEIKTSKKSNKPRNLLDDFL</sequence>
<evidence type="ECO:0000313" key="3">
    <source>
        <dbReference type="EMBL" id="SCW02674.1"/>
    </source>
</evidence>
<dbReference type="OrthoDB" id="342131at2759"/>
<dbReference type="InterPro" id="IPR036322">
    <property type="entry name" value="WD40_repeat_dom_sf"/>
</dbReference>
<dbReference type="InterPro" id="IPR015943">
    <property type="entry name" value="WD40/YVTN_repeat-like_dom_sf"/>
</dbReference>
<feature type="compositionally biased region" description="Polar residues" evidence="1">
    <location>
        <begin position="1283"/>
        <end position="1295"/>
    </location>
</feature>
<evidence type="ECO:0000313" key="4">
    <source>
        <dbReference type="Proteomes" id="UP000190831"/>
    </source>
</evidence>
<dbReference type="GO" id="GO:0007035">
    <property type="term" value="P:vacuolar acidification"/>
    <property type="evidence" value="ECO:0007669"/>
    <property type="project" value="TreeGrafter"/>
</dbReference>
<reference evidence="4" key="1">
    <citation type="submission" date="2016-03" db="EMBL/GenBank/DDBJ databases">
        <authorList>
            <person name="Devillers H."/>
        </authorList>
    </citation>
    <scope>NUCLEOTIDE SEQUENCE [LARGE SCALE GENOMIC DNA]</scope>
</reference>
<dbReference type="InterPro" id="IPR022033">
    <property type="entry name" value="Rav1p_C"/>
</dbReference>
<dbReference type="OMA" id="NSHLTLW"/>
<accession>A0A1G4MFH0</accession>
<feature type="region of interest" description="Disordered" evidence="1">
    <location>
        <begin position="1283"/>
        <end position="1358"/>
    </location>
</feature>
<dbReference type="PANTHER" id="PTHR13950:SF9">
    <property type="entry name" value="RABCONNECTIN-3A"/>
    <property type="match status" value="1"/>
</dbReference>
<dbReference type="STRING" id="4955.A0A1G4MFH0"/>
<proteinExistence type="predicted"/>
<feature type="compositionally biased region" description="Basic and acidic residues" evidence="1">
    <location>
        <begin position="1302"/>
        <end position="1322"/>
    </location>
</feature>
<gene>
    <name evidence="3" type="ORF">LAFE_0F11826G</name>
</gene>
<feature type="compositionally biased region" description="Polar residues" evidence="1">
    <location>
        <begin position="1328"/>
        <end position="1341"/>
    </location>
</feature>
<keyword evidence="4" id="KW-1185">Reference proteome</keyword>
<dbReference type="Gene3D" id="2.130.10.10">
    <property type="entry name" value="YVTN repeat-like/Quinoprotein amine dehydrogenase"/>
    <property type="match status" value="1"/>
</dbReference>
<feature type="compositionally biased region" description="Basic and acidic residues" evidence="1">
    <location>
        <begin position="1238"/>
        <end position="1250"/>
    </location>
</feature>
<name>A0A1G4MFH0_LACFM</name>
<organism evidence="3 4">
    <name type="scientific">Lachancea fermentati</name>
    <name type="common">Zygosaccharomyces fermentati</name>
    <dbReference type="NCBI Taxonomy" id="4955"/>
    <lineage>
        <taxon>Eukaryota</taxon>
        <taxon>Fungi</taxon>
        <taxon>Dikarya</taxon>
        <taxon>Ascomycota</taxon>
        <taxon>Saccharomycotina</taxon>
        <taxon>Saccharomycetes</taxon>
        <taxon>Saccharomycetales</taxon>
        <taxon>Saccharomycetaceae</taxon>
        <taxon>Lachancea</taxon>
    </lineage>
</organism>
<protein>
    <submittedName>
        <fullName evidence="3">LAFE_0F11826g1_1</fullName>
    </submittedName>
</protein>
<feature type="region of interest" description="Disordered" evidence="1">
    <location>
        <begin position="1238"/>
        <end position="1263"/>
    </location>
</feature>
<evidence type="ECO:0000259" key="2">
    <source>
        <dbReference type="Pfam" id="PF12234"/>
    </source>
</evidence>
<dbReference type="PANTHER" id="PTHR13950">
    <property type="entry name" value="RABCONNECTIN-RELATED"/>
    <property type="match status" value="1"/>
</dbReference>
<dbReference type="EMBL" id="LT598490">
    <property type="protein sequence ID" value="SCW02674.1"/>
    <property type="molecule type" value="Genomic_DNA"/>
</dbReference>
<dbReference type="SUPFAM" id="SSF50978">
    <property type="entry name" value="WD40 repeat-like"/>
    <property type="match status" value="1"/>
</dbReference>
<dbReference type="Pfam" id="PF12234">
    <property type="entry name" value="Rav1p_C"/>
    <property type="match status" value="1"/>
</dbReference>
<dbReference type="Proteomes" id="UP000190831">
    <property type="component" value="Chromosome F"/>
</dbReference>
<dbReference type="InterPro" id="IPR052208">
    <property type="entry name" value="DmX-like/RAVE_component"/>
</dbReference>
<dbReference type="SMART" id="SM00320">
    <property type="entry name" value="WD40"/>
    <property type="match status" value="4"/>
</dbReference>